<dbReference type="Pfam" id="PF02990">
    <property type="entry name" value="EMP70"/>
    <property type="match status" value="1"/>
</dbReference>
<dbReference type="InterPro" id="IPR004240">
    <property type="entry name" value="EMP70"/>
</dbReference>
<dbReference type="GO" id="GO:0072657">
    <property type="term" value="P:protein localization to membrane"/>
    <property type="evidence" value="ECO:0007669"/>
    <property type="project" value="TreeGrafter"/>
</dbReference>
<evidence type="ECO:0000313" key="8">
    <source>
        <dbReference type="EMBL" id="KAJ5070962.1"/>
    </source>
</evidence>
<proteinExistence type="inferred from homology"/>
<feature type="transmembrane region" description="Helical" evidence="7">
    <location>
        <begin position="281"/>
        <end position="303"/>
    </location>
</feature>
<feature type="signal peptide" evidence="7">
    <location>
        <begin position="1"/>
        <end position="20"/>
    </location>
</feature>
<evidence type="ECO:0000256" key="3">
    <source>
        <dbReference type="ARBA" id="ARBA00022692"/>
    </source>
</evidence>
<evidence type="ECO:0000256" key="4">
    <source>
        <dbReference type="ARBA" id="ARBA00022729"/>
    </source>
</evidence>
<comment type="subcellular location">
    <subcellularLocation>
        <location evidence="1">Membrane</location>
        <topology evidence="1">Multi-pass membrane protein</topology>
    </subcellularLocation>
</comment>
<dbReference type="GO" id="GO:0016020">
    <property type="term" value="C:membrane"/>
    <property type="evidence" value="ECO:0007669"/>
    <property type="project" value="UniProtKB-SubCell"/>
</dbReference>
<organism evidence="8 9">
    <name type="scientific">Anaeramoeba ignava</name>
    <name type="common">Anaerobic marine amoeba</name>
    <dbReference type="NCBI Taxonomy" id="1746090"/>
    <lineage>
        <taxon>Eukaryota</taxon>
        <taxon>Metamonada</taxon>
        <taxon>Anaeramoebidae</taxon>
        <taxon>Anaeramoeba</taxon>
    </lineage>
</organism>
<feature type="transmembrane region" description="Helical" evidence="7">
    <location>
        <begin position="323"/>
        <end position="346"/>
    </location>
</feature>
<dbReference type="Proteomes" id="UP001149090">
    <property type="component" value="Unassembled WGS sequence"/>
</dbReference>
<feature type="transmembrane region" description="Helical" evidence="7">
    <location>
        <begin position="483"/>
        <end position="503"/>
    </location>
</feature>
<evidence type="ECO:0000313" key="9">
    <source>
        <dbReference type="Proteomes" id="UP001149090"/>
    </source>
</evidence>
<keyword evidence="3 7" id="KW-0812">Transmembrane</keyword>
<feature type="transmembrane region" description="Helical" evidence="7">
    <location>
        <begin position="448"/>
        <end position="471"/>
    </location>
</feature>
<sequence>MKYFSLFIKISFLIFLFVNAKNGASHNNLIYINKIASKFNPHQVYSLDDFQFCFIDYESPKEDQSLSEIFEGSHPYQTLFQIPFNSEIISTEICKTSINKEIYSHLEKAIKDNAYFEFDFNGLPLTIPIGNSFIDNDQSTKLNIYRHFVFKFYYNKDQVISAQIFSDSESKMSLQTLKSQGRTEFYISVFWIPTEYTYENRLELYKSKINLITEEKIRWISVGSSILLNLFFIGLIWLLTRKIWKSKYQFSQNKDLEDIEDSSGWKAIYGDVFRIPENIQILSSFFGIGAYFLIIIIFLLIFVQLTPFMTHFQGYMTKIVLNIVLTTLLFSLPLFLIFLTLNFFAFLYSSEITLPFSLLFKLFLLWIFVTLPLSLLFGLIGKNSKATLDVPCRVNPRPKQIPDLPWYLKTKMSILISGAVPFSIIHVELFYAFSSFWTIYIYGYQSTLFLSFLLLIISVITSVVLMTYLRISAMDYNWWWKSFFNGGSIGIYIFFYSFFYYFFQSTMNGFLQFLYFFGYSIIFSSIFFLLFGSIGFFASFIFLKKVYQEIKFD</sequence>
<dbReference type="EMBL" id="JAPDFW010000092">
    <property type="protein sequence ID" value="KAJ5070962.1"/>
    <property type="molecule type" value="Genomic_DNA"/>
</dbReference>
<gene>
    <name evidence="8" type="ORF">M0811_01943</name>
</gene>
<dbReference type="PANTHER" id="PTHR10766">
    <property type="entry name" value="TRANSMEMBRANE 9 SUPERFAMILY PROTEIN"/>
    <property type="match status" value="1"/>
</dbReference>
<dbReference type="OrthoDB" id="1666796at2759"/>
<feature type="transmembrane region" description="Helical" evidence="7">
    <location>
        <begin position="515"/>
        <end position="543"/>
    </location>
</feature>
<keyword evidence="4 7" id="KW-0732">Signal</keyword>
<evidence type="ECO:0000256" key="1">
    <source>
        <dbReference type="ARBA" id="ARBA00004141"/>
    </source>
</evidence>
<evidence type="ECO:0000256" key="2">
    <source>
        <dbReference type="ARBA" id="ARBA00005227"/>
    </source>
</evidence>
<feature type="chain" id="PRO_5040547906" description="Transmembrane 9 superfamily member" evidence="7">
    <location>
        <begin position="21"/>
        <end position="553"/>
    </location>
</feature>
<reference evidence="8" key="1">
    <citation type="submission" date="2022-10" db="EMBL/GenBank/DDBJ databases">
        <title>Novel sulphate-reducing endosymbionts in the free-living metamonad Anaeramoeba.</title>
        <authorList>
            <person name="Jerlstrom-Hultqvist J."/>
            <person name="Cepicka I."/>
            <person name="Gallot-Lavallee L."/>
            <person name="Salas-Leiva D."/>
            <person name="Curtis B.A."/>
            <person name="Zahonova K."/>
            <person name="Pipaliya S."/>
            <person name="Dacks J."/>
            <person name="Roger A.J."/>
        </authorList>
    </citation>
    <scope>NUCLEOTIDE SEQUENCE</scope>
    <source>
        <strain evidence="8">BMAN</strain>
    </source>
</reference>
<keyword evidence="5 7" id="KW-1133">Transmembrane helix</keyword>
<keyword evidence="9" id="KW-1185">Reference proteome</keyword>
<protein>
    <recommendedName>
        <fullName evidence="7">Transmembrane 9 superfamily member</fullName>
    </recommendedName>
</protein>
<comment type="similarity">
    <text evidence="2 7">Belongs to the nonaspanin (TM9SF) (TC 9.A.2) family.</text>
</comment>
<evidence type="ECO:0000256" key="6">
    <source>
        <dbReference type="ARBA" id="ARBA00023136"/>
    </source>
</evidence>
<evidence type="ECO:0000256" key="5">
    <source>
        <dbReference type="ARBA" id="ARBA00022989"/>
    </source>
</evidence>
<dbReference type="OMA" id="LEVHWLS"/>
<feature type="transmembrane region" description="Helical" evidence="7">
    <location>
        <begin position="414"/>
        <end position="441"/>
    </location>
</feature>
<dbReference type="AlphaFoldDB" id="A0A9Q0R8C7"/>
<dbReference type="PANTHER" id="PTHR10766:SF177">
    <property type="entry name" value="TRANSMEMBRANE 9 SUPERFAMILY MEMBER 1"/>
    <property type="match status" value="1"/>
</dbReference>
<name>A0A9Q0R8C7_ANAIG</name>
<feature type="transmembrane region" description="Helical" evidence="7">
    <location>
        <begin position="358"/>
        <end position="380"/>
    </location>
</feature>
<keyword evidence="6 7" id="KW-0472">Membrane</keyword>
<evidence type="ECO:0000256" key="7">
    <source>
        <dbReference type="RuleBase" id="RU363079"/>
    </source>
</evidence>
<comment type="caution">
    <text evidence="8">The sequence shown here is derived from an EMBL/GenBank/DDBJ whole genome shotgun (WGS) entry which is preliminary data.</text>
</comment>
<feature type="transmembrane region" description="Helical" evidence="7">
    <location>
        <begin position="219"/>
        <end position="239"/>
    </location>
</feature>
<accession>A0A9Q0R8C7</accession>